<protein>
    <recommendedName>
        <fullName evidence="8">Cytochrome P450</fullName>
    </recommendedName>
</protein>
<dbReference type="PROSITE" id="PS00086">
    <property type="entry name" value="CYTOCHROME_P450"/>
    <property type="match status" value="1"/>
</dbReference>
<dbReference type="GO" id="GO:0005506">
    <property type="term" value="F:iron ion binding"/>
    <property type="evidence" value="ECO:0007669"/>
    <property type="project" value="InterPro"/>
</dbReference>
<dbReference type="InterPro" id="IPR001128">
    <property type="entry name" value="Cyt_P450"/>
</dbReference>
<keyword evidence="5" id="KW-1133">Transmembrane helix</keyword>
<dbReference type="AlphaFoldDB" id="A0AAD1UFJ4"/>
<dbReference type="PRINTS" id="PR00463">
    <property type="entry name" value="EP450I"/>
</dbReference>
<feature type="transmembrane region" description="Helical" evidence="5">
    <location>
        <begin position="6"/>
        <end position="22"/>
    </location>
</feature>
<evidence type="ECO:0000256" key="2">
    <source>
        <dbReference type="ARBA" id="ARBA00010617"/>
    </source>
</evidence>
<dbReference type="GO" id="GO:0004497">
    <property type="term" value="F:monooxygenase activity"/>
    <property type="evidence" value="ECO:0007669"/>
    <property type="project" value="UniProtKB-KW"/>
</dbReference>
<feature type="binding site" description="axial binding residue" evidence="3">
    <location>
        <position position="452"/>
    </location>
    <ligand>
        <name>heme</name>
        <dbReference type="ChEBI" id="CHEBI:30413"/>
    </ligand>
    <ligandPart>
        <name>Fe</name>
        <dbReference type="ChEBI" id="CHEBI:18248"/>
    </ligandPart>
</feature>
<dbReference type="GO" id="GO:0016705">
    <property type="term" value="F:oxidoreductase activity, acting on paired donors, with incorporation or reduction of molecular oxygen"/>
    <property type="evidence" value="ECO:0007669"/>
    <property type="project" value="InterPro"/>
</dbReference>
<keyword evidence="3 4" id="KW-0479">Metal-binding</keyword>
<comment type="caution">
    <text evidence="6">The sequence shown here is derived from an EMBL/GenBank/DDBJ whole genome shotgun (WGS) entry which is preliminary data.</text>
</comment>
<evidence type="ECO:0008006" key="8">
    <source>
        <dbReference type="Google" id="ProtNLM"/>
    </source>
</evidence>
<evidence type="ECO:0000313" key="7">
    <source>
        <dbReference type="Proteomes" id="UP001295684"/>
    </source>
</evidence>
<dbReference type="EMBL" id="CAMPGE010007446">
    <property type="protein sequence ID" value="CAI2366363.1"/>
    <property type="molecule type" value="Genomic_DNA"/>
</dbReference>
<dbReference type="InterPro" id="IPR017972">
    <property type="entry name" value="Cyt_P450_CS"/>
</dbReference>
<gene>
    <name evidence="6" type="ORF">ECRASSUSDP1_LOCUS7636</name>
</gene>
<dbReference type="InterPro" id="IPR050121">
    <property type="entry name" value="Cytochrome_P450_monoxygenase"/>
</dbReference>
<dbReference type="Pfam" id="PF00067">
    <property type="entry name" value="p450"/>
    <property type="match status" value="1"/>
</dbReference>
<dbReference type="PANTHER" id="PTHR24305">
    <property type="entry name" value="CYTOCHROME P450"/>
    <property type="match status" value="1"/>
</dbReference>
<evidence type="ECO:0000256" key="3">
    <source>
        <dbReference type="PIRSR" id="PIRSR602401-1"/>
    </source>
</evidence>
<organism evidence="6 7">
    <name type="scientific">Euplotes crassus</name>
    <dbReference type="NCBI Taxonomy" id="5936"/>
    <lineage>
        <taxon>Eukaryota</taxon>
        <taxon>Sar</taxon>
        <taxon>Alveolata</taxon>
        <taxon>Ciliophora</taxon>
        <taxon>Intramacronucleata</taxon>
        <taxon>Spirotrichea</taxon>
        <taxon>Hypotrichia</taxon>
        <taxon>Euplotida</taxon>
        <taxon>Euplotidae</taxon>
        <taxon>Moneuplotes</taxon>
    </lineage>
</organism>
<dbReference type="PRINTS" id="PR00385">
    <property type="entry name" value="P450"/>
</dbReference>
<sequence length="504" mass="57545">MVFVVLAAYCLNIVILHPYLFYRKYKKYPNVISRDSFCPVLGDIKDHLTSMKGNKAHYAHLKANAHEYNKFDLRAKLDGIIPNIMILSNRALEQFLSLQGTKIDKSVTINGVSGFIPTALGTKPSTPEVMRRRKNVLSWVGLNSASKYIPHMLRCFERVCNGMKAQKQADLVHSMNILTFDVFADILFGDDVKELASKLYPYENTDGSTEMIELREMLIRITKCYLSHVFHPLCHMFTFLKENGLVNPFKRDAKNAAEFKRAILQLVNNSKEQKTAYQIFSDPISTQEEKLDEVCGIMLAGAETTSHSLVSCLYYLNKYPETLKKLRQELQDNGFSKGTAFTEACTMEKIQSMTYLACCVKETFRCDVVVPHSFAYSALEDIKICDVPISKGTKIRIDLTTCHFDKDKWLDEYTFIPERHDYESEYYLKSKDAGKKPDVYSRRTFSHGMRSCPGLSFAMLEMKIAIAYIVTHLDIQFDEGQLNNEDIGFGLGSHFVPLVSVQEH</sequence>
<keyword evidence="3 4" id="KW-0349">Heme</keyword>
<evidence type="ECO:0000256" key="1">
    <source>
        <dbReference type="ARBA" id="ARBA00001971"/>
    </source>
</evidence>
<keyword evidence="5" id="KW-0812">Transmembrane</keyword>
<reference evidence="6" key="1">
    <citation type="submission" date="2023-07" db="EMBL/GenBank/DDBJ databases">
        <authorList>
            <consortium name="AG Swart"/>
            <person name="Singh M."/>
            <person name="Singh A."/>
            <person name="Seah K."/>
            <person name="Emmerich C."/>
        </authorList>
    </citation>
    <scope>NUCLEOTIDE SEQUENCE</scope>
    <source>
        <strain evidence="6">DP1</strain>
    </source>
</reference>
<dbReference type="SUPFAM" id="SSF48264">
    <property type="entry name" value="Cytochrome P450"/>
    <property type="match status" value="1"/>
</dbReference>
<evidence type="ECO:0000256" key="4">
    <source>
        <dbReference type="RuleBase" id="RU000461"/>
    </source>
</evidence>
<keyword evidence="3 4" id="KW-0408">Iron</keyword>
<dbReference type="InterPro" id="IPR002401">
    <property type="entry name" value="Cyt_P450_E_grp-I"/>
</dbReference>
<evidence type="ECO:0000256" key="5">
    <source>
        <dbReference type="SAM" id="Phobius"/>
    </source>
</evidence>
<comment type="cofactor">
    <cofactor evidence="1 3">
        <name>heme</name>
        <dbReference type="ChEBI" id="CHEBI:30413"/>
    </cofactor>
</comment>
<accession>A0AAD1UFJ4</accession>
<dbReference type="InterPro" id="IPR036396">
    <property type="entry name" value="Cyt_P450_sf"/>
</dbReference>
<keyword evidence="5" id="KW-0472">Membrane</keyword>
<proteinExistence type="inferred from homology"/>
<dbReference type="Proteomes" id="UP001295684">
    <property type="component" value="Unassembled WGS sequence"/>
</dbReference>
<name>A0AAD1UFJ4_EUPCR</name>
<dbReference type="GO" id="GO:0020037">
    <property type="term" value="F:heme binding"/>
    <property type="evidence" value="ECO:0007669"/>
    <property type="project" value="InterPro"/>
</dbReference>
<dbReference type="Gene3D" id="1.10.630.10">
    <property type="entry name" value="Cytochrome P450"/>
    <property type="match status" value="1"/>
</dbReference>
<evidence type="ECO:0000313" key="6">
    <source>
        <dbReference type="EMBL" id="CAI2366363.1"/>
    </source>
</evidence>
<comment type="similarity">
    <text evidence="2 4">Belongs to the cytochrome P450 family.</text>
</comment>
<keyword evidence="7" id="KW-1185">Reference proteome</keyword>
<dbReference type="CDD" id="cd00302">
    <property type="entry name" value="cytochrome_P450"/>
    <property type="match status" value="1"/>
</dbReference>
<keyword evidence="4" id="KW-0560">Oxidoreductase</keyword>
<dbReference type="PANTHER" id="PTHR24305:SF166">
    <property type="entry name" value="CYTOCHROME P450 12A4, MITOCHONDRIAL-RELATED"/>
    <property type="match status" value="1"/>
</dbReference>
<keyword evidence="4" id="KW-0503">Monooxygenase</keyword>